<dbReference type="RefSeq" id="WP_042441604.1">
    <property type="nucleotide sequence ID" value="NZ_BBPN01000001.1"/>
</dbReference>
<dbReference type="PANTHER" id="PTHR32097:SF17">
    <property type="entry name" value="CAMP-BINDING PROTEIN 1-RELATED"/>
    <property type="match status" value="1"/>
</dbReference>
<dbReference type="Proteomes" id="UP000183015">
    <property type="component" value="Unassembled WGS sequence"/>
</dbReference>
<feature type="domain" description="TerD" evidence="2">
    <location>
        <begin position="1"/>
        <end position="180"/>
    </location>
</feature>
<dbReference type="STRING" id="235985.SAMN05414137_104302"/>
<proteinExistence type="predicted"/>
<reference evidence="4" key="1">
    <citation type="submission" date="2016-10" db="EMBL/GenBank/DDBJ databases">
        <authorList>
            <person name="Varghese N."/>
        </authorList>
    </citation>
    <scope>NUCLEOTIDE SEQUENCE [LARGE SCALE GENOMIC DNA]</scope>
    <source>
        <strain evidence="4">DSM 45096 / BCRC 16803 / CGMCC 4.1857 / CIP 109030 / JCM 12277 / KCTC 19219 / NBRC 100920 / 33214</strain>
    </source>
</reference>
<dbReference type="eggNOG" id="COG2310">
    <property type="taxonomic scope" value="Bacteria"/>
</dbReference>
<accession>A0A1H7L2K5</accession>
<dbReference type="InterPro" id="IPR051324">
    <property type="entry name" value="Stress/Tellurium_Resist"/>
</dbReference>
<evidence type="ECO:0000259" key="2">
    <source>
        <dbReference type="Pfam" id="PF02342"/>
    </source>
</evidence>
<dbReference type="PANTHER" id="PTHR32097">
    <property type="entry name" value="CAMP-BINDING PROTEIN 1-RELATED"/>
    <property type="match status" value="1"/>
</dbReference>
<evidence type="ECO:0000313" key="3">
    <source>
        <dbReference type="EMBL" id="SEK92926.1"/>
    </source>
</evidence>
<protein>
    <submittedName>
        <fullName evidence="3">Tellurium resistance protein TerZ</fullName>
    </submittedName>
</protein>
<sequence length="195" mass="21109">MSVSLSTGQRIRLEGQSGPPVIRLGLGWQGAPRKRLFGSSRRRAVDLDASAVLYASGTLADVVFFRHLVSNDGSVRHAGDLRVGTSGPSEQSEDTESITVDLGRIPPRITQIVFTVNSYNGQSFAEVQHFHCRLVDEASGAELARFTLSGGGEHSGQVMAKVDRDEDGAWQLTAIGVPAQGRTFRDMLPVIEQYL</sequence>
<dbReference type="InterPro" id="IPR003325">
    <property type="entry name" value="TerD"/>
</dbReference>
<feature type="region of interest" description="Disordered" evidence="1">
    <location>
        <begin position="77"/>
        <end position="97"/>
    </location>
</feature>
<gene>
    <name evidence="3" type="ORF">SAMN05414137_104302</name>
</gene>
<dbReference type="Gene3D" id="2.60.60.30">
    <property type="entry name" value="sav2460 like domains"/>
    <property type="match status" value="1"/>
</dbReference>
<evidence type="ECO:0000313" key="4">
    <source>
        <dbReference type="Proteomes" id="UP000183015"/>
    </source>
</evidence>
<organism evidence="3 4">
    <name type="scientific">Streptacidiphilus jiangxiensis</name>
    <dbReference type="NCBI Taxonomy" id="235985"/>
    <lineage>
        <taxon>Bacteria</taxon>
        <taxon>Bacillati</taxon>
        <taxon>Actinomycetota</taxon>
        <taxon>Actinomycetes</taxon>
        <taxon>Kitasatosporales</taxon>
        <taxon>Streptomycetaceae</taxon>
        <taxon>Streptacidiphilus</taxon>
    </lineage>
</organism>
<dbReference type="Pfam" id="PF02342">
    <property type="entry name" value="TerD"/>
    <property type="match status" value="1"/>
</dbReference>
<dbReference type="CDD" id="cd06974">
    <property type="entry name" value="TerD_like"/>
    <property type="match status" value="1"/>
</dbReference>
<keyword evidence="4" id="KW-1185">Reference proteome</keyword>
<dbReference type="EMBL" id="FOAZ01000004">
    <property type="protein sequence ID" value="SEK92926.1"/>
    <property type="molecule type" value="Genomic_DNA"/>
</dbReference>
<dbReference type="AlphaFoldDB" id="A0A1H7L2K5"/>
<dbReference type="OrthoDB" id="56224at2"/>
<name>A0A1H7L2K5_STRJI</name>
<evidence type="ECO:0000256" key="1">
    <source>
        <dbReference type="SAM" id="MobiDB-lite"/>
    </source>
</evidence>